<dbReference type="EC" id="2.1.1.-" evidence="7"/>
<protein>
    <submittedName>
        <fullName evidence="7">Class I SAM-dependent methyltransferase</fullName>
        <ecNumber evidence="7">2.1.1.-</ecNumber>
    </submittedName>
</protein>
<gene>
    <name evidence="7" type="ORF">ACFFP0_16135</name>
</gene>
<organism evidence="7 8">
    <name type="scientific">Rhizobium puerariae</name>
    <dbReference type="NCBI Taxonomy" id="1585791"/>
    <lineage>
        <taxon>Bacteria</taxon>
        <taxon>Pseudomonadati</taxon>
        <taxon>Pseudomonadota</taxon>
        <taxon>Alphaproteobacteria</taxon>
        <taxon>Hyphomicrobiales</taxon>
        <taxon>Rhizobiaceae</taxon>
        <taxon>Rhizobium/Agrobacterium group</taxon>
        <taxon>Rhizobium</taxon>
    </lineage>
</organism>
<dbReference type="CDD" id="cd02440">
    <property type="entry name" value="AdoMet_MTases"/>
    <property type="match status" value="1"/>
</dbReference>
<dbReference type="Pfam" id="PF02353">
    <property type="entry name" value="CMAS"/>
    <property type="match status" value="1"/>
</dbReference>
<evidence type="ECO:0000259" key="6">
    <source>
        <dbReference type="Pfam" id="PF25371"/>
    </source>
</evidence>
<dbReference type="InterPro" id="IPR003333">
    <property type="entry name" value="CMAS"/>
</dbReference>
<dbReference type="PIRSF" id="PIRSF003085">
    <property type="entry name" value="CMAS"/>
    <property type="match status" value="1"/>
</dbReference>
<dbReference type="Pfam" id="PF25371">
    <property type="entry name" value="DUF7884"/>
    <property type="match status" value="1"/>
</dbReference>
<dbReference type="InterPro" id="IPR050723">
    <property type="entry name" value="CFA/CMAS"/>
</dbReference>
<evidence type="ECO:0000313" key="7">
    <source>
        <dbReference type="EMBL" id="MFB9950388.1"/>
    </source>
</evidence>
<dbReference type="InterPro" id="IPR057206">
    <property type="entry name" value="DUF7884"/>
</dbReference>
<dbReference type="EMBL" id="JBHMAA010000017">
    <property type="protein sequence ID" value="MFB9950388.1"/>
    <property type="molecule type" value="Genomic_DNA"/>
</dbReference>
<keyword evidence="2 7" id="KW-0489">Methyltransferase</keyword>
<name>A0ABV6AIE2_9HYPH</name>
<evidence type="ECO:0000256" key="5">
    <source>
        <dbReference type="ARBA" id="ARBA00023098"/>
    </source>
</evidence>
<dbReference type="InterPro" id="IPR029063">
    <property type="entry name" value="SAM-dependent_MTases_sf"/>
</dbReference>
<dbReference type="Proteomes" id="UP001589692">
    <property type="component" value="Unassembled WGS sequence"/>
</dbReference>
<comment type="caution">
    <text evidence="7">The sequence shown here is derived from an EMBL/GenBank/DDBJ whole genome shotgun (WGS) entry which is preliminary data.</text>
</comment>
<sequence length="417" mass="47706">MASSLHNLLSKIIKKGSLTVRGSGGEQHYGGGGGRTVAIRFTDEAAERELVDDPQLKLGELYMDGRLRVEEGDIYEFLALVKDNTLSEGLSFGMIWRSLIRIAVSQFRNRVPINHNRRNVAHHYDLSEKLFSLFLDEDWQYSCAYFNPPGISLDEAQIAKKRHIVAKLLAEPGQRALEIGSGWGGMAMYLAESSGVDVTGITLSTEQLKISRERAAKRGLAGSVRFDLQDYYYLPPRKYDRIVSVGMFEHVGRLNYRRFFNKVNDVLADDGVMVLHSIGQPYPAIINNPWIEKYIFPGGYIPSVAEVLPAIEKAGLLVSDIEILPMHYAHTLRHWRERFMANKEKAIALYDERFVRMWEFYLAGSEMAFTHEAFFIFQMQIVKKRTAVPDNRDYIYEREAELKAFEQQRIPLDRIAV</sequence>
<proteinExistence type="inferred from homology"/>
<evidence type="ECO:0000313" key="8">
    <source>
        <dbReference type="Proteomes" id="UP001589692"/>
    </source>
</evidence>
<dbReference type="RefSeq" id="WP_377262615.1">
    <property type="nucleotide sequence ID" value="NZ_JBHMAA010000017.1"/>
</dbReference>
<dbReference type="PANTHER" id="PTHR43667:SF1">
    <property type="entry name" value="CYCLOPROPANE-FATTY-ACYL-PHOSPHOLIPID SYNTHASE"/>
    <property type="match status" value="1"/>
</dbReference>
<feature type="domain" description="DUF7884" evidence="6">
    <location>
        <begin position="24"/>
        <end position="84"/>
    </location>
</feature>
<keyword evidence="4" id="KW-0949">S-adenosyl-L-methionine</keyword>
<dbReference type="Gene3D" id="3.40.50.150">
    <property type="entry name" value="Vaccinia Virus protein VP39"/>
    <property type="match status" value="1"/>
</dbReference>
<evidence type="ECO:0000256" key="3">
    <source>
        <dbReference type="ARBA" id="ARBA00022679"/>
    </source>
</evidence>
<keyword evidence="3 7" id="KW-0808">Transferase</keyword>
<evidence type="ECO:0000256" key="2">
    <source>
        <dbReference type="ARBA" id="ARBA00022603"/>
    </source>
</evidence>
<accession>A0ABV6AIE2</accession>
<keyword evidence="8" id="KW-1185">Reference proteome</keyword>
<dbReference type="PANTHER" id="PTHR43667">
    <property type="entry name" value="CYCLOPROPANE-FATTY-ACYL-PHOSPHOLIPID SYNTHASE"/>
    <property type="match status" value="1"/>
</dbReference>
<dbReference type="GO" id="GO:0008168">
    <property type="term" value="F:methyltransferase activity"/>
    <property type="evidence" value="ECO:0007669"/>
    <property type="project" value="UniProtKB-KW"/>
</dbReference>
<keyword evidence="5" id="KW-0443">Lipid metabolism</keyword>
<evidence type="ECO:0000256" key="1">
    <source>
        <dbReference type="ARBA" id="ARBA00010815"/>
    </source>
</evidence>
<dbReference type="SUPFAM" id="SSF53335">
    <property type="entry name" value="S-adenosyl-L-methionine-dependent methyltransferases"/>
    <property type="match status" value="1"/>
</dbReference>
<dbReference type="GO" id="GO:0032259">
    <property type="term" value="P:methylation"/>
    <property type="evidence" value="ECO:0007669"/>
    <property type="project" value="UniProtKB-KW"/>
</dbReference>
<evidence type="ECO:0000256" key="4">
    <source>
        <dbReference type="ARBA" id="ARBA00022691"/>
    </source>
</evidence>
<reference evidence="7 8" key="1">
    <citation type="submission" date="2024-09" db="EMBL/GenBank/DDBJ databases">
        <authorList>
            <person name="Sun Q."/>
            <person name="Mori K."/>
        </authorList>
    </citation>
    <scope>NUCLEOTIDE SEQUENCE [LARGE SCALE GENOMIC DNA]</scope>
    <source>
        <strain evidence="7 8">TBRC 4938</strain>
    </source>
</reference>
<comment type="similarity">
    <text evidence="1">Belongs to the CFA/CMAS family.</text>
</comment>